<feature type="coiled-coil region" evidence="1">
    <location>
        <begin position="127"/>
        <end position="191"/>
    </location>
</feature>
<dbReference type="Gene3D" id="1.20.120.20">
    <property type="entry name" value="Apolipoprotein"/>
    <property type="match status" value="1"/>
</dbReference>
<dbReference type="AlphaFoldDB" id="A0AAX0AZ23"/>
<gene>
    <name evidence="2" type="ORF">B0H41_001780</name>
</gene>
<proteinExistence type="predicted"/>
<dbReference type="EMBL" id="JABSWW010000001">
    <property type="protein sequence ID" value="NRT88101.1"/>
    <property type="molecule type" value="Genomic_DNA"/>
</dbReference>
<sequence>MAESTGSGDSVGKITLDLEVTSDLANQISKVSNAMGKRLKDTMDNATKGMFDGMNESMNKNMQSMNSSLKSGLDKMKQNIRGTFISALDVLKNIRMPSIGFPKVDISRPNTSSVASKTITRGPPVDKEALTAQIDNAARELDIINAKIEQQQAKLVRLKEQYSNTFNETRKNRLEEQILRTESAINGLINKSDKLGFKLADMDAKLARAGKGAGEAASKFNLLGKVTGAFGSLANGTANMSKKLGESLKSLGSSCNRTNKHMNNMHSGMSNIAKQFFTWMVILPLIMKGLEAMTSFLGSAFMSNQQFANSLNQIKSNLYTAFAPIYNVVLPALNALMSKLATATAYIASFINQLFGSTYEAGFKSAQNLQNSIGAYEQQEKAAKKAATALGSAGSAAKKAGKDAKSGLMGFDEINKLSEKTPTPAGSGVVDPITPMANMGPIEAATAEWVKKFKDIMSKIFEPMKEAWANEGKNTLDAMKYALDSIWQLAKDIGKTFLDVWDNGTGVKVCTDILKLLQVIFNIIGDIAKAFKTAWDNGDLGKQVVQALFDAFDSILRLLTTIGQVFRDVWNSGIGVEICTNILEILKNIFTIIGQVADSLNKAFQSDVGKKLVEDILDLLNGCLRIIQDITSSFSKAWESNGDTIASAILTILDDIVGTISDIANKWSNAWESNGTGDALMDSLLSTLGKILGVIGDVGQGIRESLGKAADDIFPTIIQFATKVSDGIGNLADGFKAIWDNGGKTLFDGIVQLIEQVAKLVMVLAGNAFKDFAELFKELSPAIGLVCEALGVVIGWIADFIGWLAEGATSNGQLKDSLIQGWGEISTAAGQKWDEIKTSLGQKWEEIKTSASTKFGEVKTYIGQKWDETKNDASTKWETIKTTLAEKWQLITTASNKTWDDIKDYVSKKWDAVNKDASDDWETIKTTLSKKWEEVTTTSSKTWDSIKKYINDKWTEVNNDAPGLWNTIKTTLSGKWNEIATTSQGIWDSIVTYINTTFSGNWSSAWSNIVREFGDIWDGLKNLARAPVNAVIGFLNTLISGVNTAIRALNKIHVDIPDWIPGVGGKSWSVHLDTIDSIPKLATGGIIDSPTLAMVGEAGKEAVMPLENNTGWINDLAGKIAGKIGSANNSSGSTQNSSGDVIFMLDSDVIGKIAIDQLRKAQRQGKITVIPI</sequence>
<dbReference type="PANTHER" id="PTHR47372:SF11">
    <property type="entry name" value="RE19971P"/>
    <property type="match status" value="1"/>
</dbReference>
<dbReference type="PANTHER" id="PTHR47372">
    <property type="entry name" value="DAUER UP-REGULATED-RELATED"/>
    <property type="match status" value="1"/>
</dbReference>
<keyword evidence="1" id="KW-0175">Coiled coil</keyword>
<accession>A0AAX0AZ23</accession>
<dbReference type="Proteomes" id="UP001193748">
    <property type="component" value="Unassembled WGS sequence"/>
</dbReference>
<name>A0AAX0AZ23_CLOBE</name>
<dbReference type="RefSeq" id="WP_173710663.1">
    <property type="nucleotide sequence ID" value="NZ_JABSWW010000001.1"/>
</dbReference>
<evidence type="ECO:0000313" key="3">
    <source>
        <dbReference type="Proteomes" id="UP001193748"/>
    </source>
</evidence>
<dbReference type="SUPFAM" id="SSF48371">
    <property type="entry name" value="ARM repeat"/>
    <property type="match status" value="1"/>
</dbReference>
<comment type="caution">
    <text evidence="2">The sequence shown here is derived from an EMBL/GenBank/DDBJ whole genome shotgun (WGS) entry which is preliminary data.</text>
</comment>
<evidence type="ECO:0000313" key="2">
    <source>
        <dbReference type="EMBL" id="NRT88101.1"/>
    </source>
</evidence>
<reference evidence="2" key="2">
    <citation type="journal article" date="2022" name="Nat. Biotechnol.">
        <title>Carbon-negative production of acetone and isopropanol by gas fermentation at industrial pilot scale.</title>
        <authorList>
            <person name="Liew F.E."/>
            <person name="Nogle R."/>
            <person name="Abdalla T."/>
            <person name="Rasor B.J."/>
            <person name="Canter C."/>
            <person name="Jensen R.O."/>
            <person name="Wang L."/>
            <person name="Strutz J."/>
            <person name="Chirania P."/>
            <person name="De Tissera S."/>
            <person name="Mueller A.P."/>
            <person name="Ruan Z."/>
            <person name="Gao A."/>
            <person name="Tran L."/>
            <person name="Engle N.L."/>
            <person name="Bromley J.C."/>
            <person name="Daniell J."/>
            <person name="Conrado R."/>
            <person name="Tschaplinski T.J."/>
            <person name="Giannone R.J."/>
            <person name="Hettich R.L."/>
            <person name="Karim A.S."/>
            <person name="Simpson S.D."/>
            <person name="Brown S.D."/>
            <person name="Leang C."/>
            <person name="Jewett M.C."/>
            <person name="Kopke M."/>
        </authorList>
    </citation>
    <scope>NUCLEOTIDE SEQUENCE</scope>
    <source>
        <strain evidence="2">DJ080</strain>
    </source>
</reference>
<protein>
    <submittedName>
        <fullName evidence="2">Phage-related protein</fullName>
    </submittedName>
</protein>
<reference evidence="2" key="1">
    <citation type="submission" date="2020-05" db="EMBL/GenBank/DDBJ databases">
        <authorList>
            <person name="Brown S."/>
            <person name="Huntemann M."/>
            <person name="Clum A."/>
            <person name="Spunde A."/>
            <person name="Palaniappan K."/>
            <person name="Ritter S."/>
            <person name="Mikhailova N."/>
            <person name="Chen I.-M."/>
            <person name="Stamatis D."/>
            <person name="Reddy T."/>
            <person name="O'Malley R."/>
            <person name="Daum C."/>
            <person name="Shapiro N."/>
            <person name="Ivanova N."/>
            <person name="Kyrpides N."/>
            <person name="Woyke T."/>
        </authorList>
    </citation>
    <scope>NUCLEOTIDE SEQUENCE</scope>
    <source>
        <strain evidence="2">DJ080</strain>
    </source>
</reference>
<organism evidence="2 3">
    <name type="scientific">Clostridium beijerinckii</name>
    <name type="common">Clostridium MP</name>
    <dbReference type="NCBI Taxonomy" id="1520"/>
    <lineage>
        <taxon>Bacteria</taxon>
        <taxon>Bacillati</taxon>
        <taxon>Bacillota</taxon>
        <taxon>Clostridia</taxon>
        <taxon>Eubacteriales</taxon>
        <taxon>Clostridiaceae</taxon>
        <taxon>Clostridium</taxon>
    </lineage>
</organism>
<dbReference type="Gene3D" id="6.10.140.1430">
    <property type="match status" value="1"/>
</dbReference>
<evidence type="ECO:0000256" key="1">
    <source>
        <dbReference type="SAM" id="Coils"/>
    </source>
</evidence>
<dbReference type="SUPFAM" id="SSF58113">
    <property type="entry name" value="Apolipoprotein A-I"/>
    <property type="match status" value="1"/>
</dbReference>
<dbReference type="InterPro" id="IPR016024">
    <property type="entry name" value="ARM-type_fold"/>
</dbReference>